<accession>A0A4R3Y266</accession>
<organism evidence="1 2">
    <name type="scientific">Testudinibacter aquarius</name>
    <dbReference type="NCBI Taxonomy" id="1524974"/>
    <lineage>
        <taxon>Bacteria</taxon>
        <taxon>Pseudomonadati</taxon>
        <taxon>Pseudomonadota</taxon>
        <taxon>Gammaproteobacteria</taxon>
        <taxon>Pasteurellales</taxon>
        <taxon>Pasteurellaceae</taxon>
        <taxon>Testudinibacter</taxon>
    </lineage>
</organism>
<dbReference type="RefSeq" id="WP_132967580.1">
    <property type="nucleotide sequence ID" value="NZ_LEKL01000069.1"/>
</dbReference>
<dbReference type="AlphaFoldDB" id="A0A4R3Y266"/>
<comment type="caution">
    <text evidence="1">The sequence shown here is derived from an EMBL/GenBank/DDBJ whole genome shotgun (WGS) entry which is preliminary data.</text>
</comment>
<evidence type="ECO:0000313" key="1">
    <source>
        <dbReference type="EMBL" id="TCV85780.1"/>
    </source>
</evidence>
<name>A0A4R3Y266_9PAST</name>
<evidence type="ECO:0000313" key="2">
    <source>
        <dbReference type="Proteomes" id="UP000294619"/>
    </source>
</evidence>
<proteinExistence type="predicted"/>
<dbReference type="Proteomes" id="UP000294619">
    <property type="component" value="Unassembled WGS sequence"/>
</dbReference>
<reference evidence="1 2" key="1">
    <citation type="submission" date="2019-03" db="EMBL/GenBank/DDBJ databases">
        <title>Genomic Encyclopedia of Type Strains, Phase IV (KMG-IV): sequencing the most valuable type-strain genomes for metagenomic binning, comparative biology and taxonomic classification.</title>
        <authorList>
            <person name="Goeker M."/>
        </authorList>
    </citation>
    <scope>NUCLEOTIDE SEQUENCE [LARGE SCALE GENOMIC DNA]</scope>
    <source>
        <strain evidence="1 2">DSM 28140</strain>
    </source>
</reference>
<protein>
    <submittedName>
        <fullName evidence="1">Uncharacterized protein</fullName>
    </submittedName>
</protein>
<dbReference type="EMBL" id="SMCP01000008">
    <property type="protein sequence ID" value="TCV85780.1"/>
    <property type="molecule type" value="Genomic_DNA"/>
</dbReference>
<sequence>MNLVKSEIIKKIFDGELDIAIFTINSNQYFIFDDKENYTVDIKPFYNDYLNRNIISLEQYKYAIVNYRGGVHELTKENVFNYFDTLFIPPRDSKWMSSFFMDGYDIDELISIYKYIEKYLLSSSEKQIDLLDWKILEARLPRFYLNLDRRIFMHTCWDRSFEKDIPNNWSGEASSRFWSLIPDKDSYWLVNNMNFWKLYG</sequence>
<gene>
    <name evidence="1" type="ORF">EDC16_10887</name>
</gene>